<name>A0A2B8BM43_9PROT</name>
<comment type="caution">
    <text evidence="2">The sequence shown here is derived from an EMBL/GenBank/DDBJ whole genome shotgun (WGS) entry which is preliminary data.</text>
</comment>
<dbReference type="PROSITE" id="PS51318">
    <property type="entry name" value="TAT"/>
    <property type="match status" value="1"/>
</dbReference>
<evidence type="ECO:0000256" key="1">
    <source>
        <dbReference type="ARBA" id="ARBA00022729"/>
    </source>
</evidence>
<keyword evidence="3" id="KW-1185">Reference proteome</keyword>
<gene>
    <name evidence="2" type="ORF">CRT60_05540</name>
</gene>
<dbReference type="InterPro" id="IPR006311">
    <property type="entry name" value="TAT_signal"/>
</dbReference>
<dbReference type="EMBL" id="PDKW01000038">
    <property type="protein sequence ID" value="PGH58603.1"/>
    <property type="molecule type" value="Genomic_DNA"/>
</dbReference>
<evidence type="ECO:0000313" key="2">
    <source>
        <dbReference type="EMBL" id="PGH58603.1"/>
    </source>
</evidence>
<dbReference type="InterPro" id="IPR006059">
    <property type="entry name" value="SBP"/>
</dbReference>
<protein>
    <submittedName>
        <fullName evidence="2">Spermidine/putrescine ABC transporter substrate-binding protein</fullName>
    </submittedName>
</protein>
<dbReference type="PANTHER" id="PTHR30222:SF2">
    <property type="entry name" value="ABC TRANSPORTER SUBSTRATE-BINDING PROTEIN"/>
    <property type="match status" value="1"/>
</dbReference>
<accession>A0A2B8BM43</accession>
<dbReference type="CDD" id="cd13589">
    <property type="entry name" value="PBP2_polyamine_RpCGA009"/>
    <property type="match status" value="1"/>
</dbReference>
<dbReference type="OrthoDB" id="9815444at2"/>
<dbReference type="Proteomes" id="UP000225379">
    <property type="component" value="Unassembled WGS sequence"/>
</dbReference>
<organism evidence="2 3">
    <name type="scientific">Azospirillum palustre</name>
    <dbReference type="NCBI Taxonomy" id="2044885"/>
    <lineage>
        <taxon>Bacteria</taxon>
        <taxon>Pseudomonadati</taxon>
        <taxon>Pseudomonadota</taxon>
        <taxon>Alphaproteobacteria</taxon>
        <taxon>Rhodospirillales</taxon>
        <taxon>Azospirillaceae</taxon>
        <taxon>Azospirillum</taxon>
    </lineage>
</organism>
<dbReference type="PANTHER" id="PTHR30222">
    <property type="entry name" value="SPERMIDINE/PUTRESCINE-BINDING PERIPLASMIC PROTEIN"/>
    <property type="match status" value="1"/>
</dbReference>
<dbReference type="Pfam" id="PF13416">
    <property type="entry name" value="SBP_bac_8"/>
    <property type="match status" value="1"/>
</dbReference>
<keyword evidence="1" id="KW-0732">Signal</keyword>
<proteinExistence type="predicted"/>
<dbReference type="Gene3D" id="3.40.190.10">
    <property type="entry name" value="Periplasmic binding protein-like II"/>
    <property type="match status" value="2"/>
</dbReference>
<dbReference type="AlphaFoldDB" id="A0A2B8BM43"/>
<evidence type="ECO:0000313" key="3">
    <source>
        <dbReference type="Proteomes" id="UP000225379"/>
    </source>
</evidence>
<dbReference type="SUPFAM" id="SSF53850">
    <property type="entry name" value="Periplasmic binding protein-like II"/>
    <property type="match status" value="1"/>
</dbReference>
<dbReference type="RefSeq" id="WP_098735429.1">
    <property type="nucleotide sequence ID" value="NZ_PDKW01000038.1"/>
</dbReference>
<sequence>MTKTTFLTSRRGLLKGGAAGLAGIVGLTAAPAVFSRRAHAADTTLTVTSWGGDYNKMVREIFADPFTQETGIKVALVDNGDMAKVKAQVQSKAVQWDVIDAPAAFATSGARDKLWEELDLSIVKPGPLVQAAAPDYMPLYLYSGGLVWDAKRSPDGKHPVDFAGFYDVARFPGRRVMRSLASETLEAALIADGVAPKDLYPLDVERAFRMLDRIKPHVSKWAATTPDQVNAIVQGEADFSYSYFNRVKSAQKAGASLDFSFAQTINSLDYFAVPKGTKNKEAAMRFIDFCLRPDRQVAWATRGYYLPNSVAAMDEVKGGTASQYLPDLTNGKNVIVDSQWWSENYTAMQKRYAEWMLT</sequence>
<reference evidence="3" key="1">
    <citation type="submission" date="2017-10" db="EMBL/GenBank/DDBJ databases">
        <authorList>
            <person name="Kravchenko I.K."/>
            <person name="Grouzdev D.S."/>
        </authorList>
    </citation>
    <scope>NUCLEOTIDE SEQUENCE [LARGE SCALE GENOMIC DNA]</scope>
    <source>
        <strain evidence="3">B2</strain>
    </source>
</reference>